<evidence type="ECO:0000256" key="1">
    <source>
        <dbReference type="SAM" id="MobiDB-lite"/>
    </source>
</evidence>
<dbReference type="AlphaFoldDB" id="A0AAW2UFU0"/>
<reference evidence="2" key="1">
    <citation type="submission" date="2020-06" db="EMBL/GenBank/DDBJ databases">
        <authorList>
            <person name="Li T."/>
            <person name="Hu X."/>
            <person name="Zhang T."/>
            <person name="Song X."/>
            <person name="Zhang H."/>
            <person name="Dai N."/>
            <person name="Sheng W."/>
            <person name="Hou X."/>
            <person name="Wei L."/>
        </authorList>
    </citation>
    <scope>NUCLEOTIDE SEQUENCE</scope>
    <source>
        <strain evidence="2">KEN1</strain>
        <tissue evidence="2">Leaf</tissue>
    </source>
</reference>
<sequence>MGPYQKHETNKGKEVKDPSPASPVKNAPRTSMMGRIEVNDPPRKGIIRMITGGPVGGDSQRARKAQVREAYGIKMKEIMDVEPTNDTPLIQFDQEEHRGPRIPDNDALVITAMMANYEIERVFIDLGSSADILFGEAYDQMQLGDAPLKAVDTSLYGFAGEVVHPRGMISLSLTLGSFPLWKTCLLKFLVVDITSAYNVILGRPTLNAFRAIISTYHMKIKFPVVGGVSEAQANILQACKCHVEAIKR</sequence>
<dbReference type="Gene3D" id="2.40.70.10">
    <property type="entry name" value="Acid Proteases"/>
    <property type="match status" value="1"/>
</dbReference>
<dbReference type="CDD" id="cd00303">
    <property type="entry name" value="retropepsin_like"/>
    <property type="match status" value="1"/>
</dbReference>
<dbReference type="PANTHER" id="PTHR33240:SF8">
    <property type="entry name" value="OS03G0439900 PROTEIN"/>
    <property type="match status" value="1"/>
</dbReference>
<gene>
    <name evidence="2" type="ORF">Slati_3414600</name>
</gene>
<feature type="region of interest" description="Disordered" evidence="1">
    <location>
        <begin position="1"/>
        <end position="39"/>
    </location>
</feature>
<name>A0AAW2UFU0_9LAMI</name>
<comment type="caution">
    <text evidence="2">The sequence shown here is derived from an EMBL/GenBank/DDBJ whole genome shotgun (WGS) entry which is preliminary data.</text>
</comment>
<evidence type="ECO:0000313" key="2">
    <source>
        <dbReference type="EMBL" id="KAL0415827.1"/>
    </source>
</evidence>
<feature type="compositionally biased region" description="Basic and acidic residues" evidence="1">
    <location>
        <begin position="1"/>
        <end position="17"/>
    </location>
</feature>
<reference evidence="2" key="2">
    <citation type="journal article" date="2024" name="Plant">
        <title>Genomic evolution and insights into agronomic trait innovations of Sesamum species.</title>
        <authorList>
            <person name="Miao H."/>
            <person name="Wang L."/>
            <person name="Qu L."/>
            <person name="Liu H."/>
            <person name="Sun Y."/>
            <person name="Le M."/>
            <person name="Wang Q."/>
            <person name="Wei S."/>
            <person name="Zheng Y."/>
            <person name="Lin W."/>
            <person name="Duan Y."/>
            <person name="Cao H."/>
            <person name="Xiong S."/>
            <person name="Wang X."/>
            <person name="Wei L."/>
            <person name="Li C."/>
            <person name="Ma Q."/>
            <person name="Ju M."/>
            <person name="Zhao R."/>
            <person name="Li G."/>
            <person name="Mu C."/>
            <person name="Tian Q."/>
            <person name="Mei H."/>
            <person name="Zhang T."/>
            <person name="Gao T."/>
            <person name="Zhang H."/>
        </authorList>
    </citation>
    <scope>NUCLEOTIDE SEQUENCE</scope>
    <source>
        <strain evidence="2">KEN1</strain>
    </source>
</reference>
<accession>A0AAW2UFU0</accession>
<protein>
    <submittedName>
        <fullName evidence="2">Uncharacterized protein</fullName>
    </submittedName>
</protein>
<dbReference type="InterPro" id="IPR021109">
    <property type="entry name" value="Peptidase_aspartic_dom_sf"/>
</dbReference>
<dbReference type="EMBL" id="JACGWN010000012">
    <property type="protein sequence ID" value="KAL0415827.1"/>
    <property type="molecule type" value="Genomic_DNA"/>
</dbReference>
<proteinExistence type="predicted"/>
<dbReference type="PANTHER" id="PTHR33240">
    <property type="entry name" value="OS08G0508500 PROTEIN"/>
    <property type="match status" value="1"/>
</dbReference>
<organism evidence="2">
    <name type="scientific">Sesamum latifolium</name>
    <dbReference type="NCBI Taxonomy" id="2727402"/>
    <lineage>
        <taxon>Eukaryota</taxon>
        <taxon>Viridiplantae</taxon>
        <taxon>Streptophyta</taxon>
        <taxon>Embryophyta</taxon>
        <taxon>Tracheophyta</taxon>
        <taxon>Spermatophyta</taxon>
        <taxon>Magnoliopsida</taxon>
        <taxon>eudicotyledons</taxon>
        <taxon>Gunneridae</taxon>
        <taxon>Pentapetalae</taxon>
        <taxon>asterids</taxon>
        <taxon>lamiids</taxon>
        <taxon>Lamiales</taxon>
        <taxon>Pedaliaceae</taxon>
        <taxon>Sesamum</taxon>
    </lineage>
</organism>